<protein>
    <submittedName>
        <fullName evidence="3">Alpha/beta hydrolase</fullName>
    </submittedName>
</protein>
<dbReference type="Pfam" id="PF00561">
    <property type="entry name" value="Abhydrolase_1"/>
    <property type="match status" value="1"/>
</dbReference>
<evidence type="ECO:0000259" key="2">
    <source>
        <dbReference type="Pfam" id="PF00561"/>
    </source>
</evidence>
<dbReference type="InterPro" id="IPR050266">
    <property type="entry name" value="AB_hydrolase_sf"/>
</dbReference>
<dbReference type="RefSeq" id="WP_069032031.1">
    <property type="nucleotide sequence ID" value="NZ_MDKC01000001.1"/>
</dbReference>
<dbReference type="PANTHER" id="PTHR43798:SF31">
    <property type="entry name" value="AB HYDROLASE SUPERFAMILY PROTEIN YCLE"/>
    <property type="match status" value="1"/>
</dbReference>
<dbReference type="EMBL" id="MDKC01000001">
    <property type="protein sequence ID" value="ODG93851.1"/>
    <property type="molecule type" value="Genomic_DNA"/>
</dbReference>
<dbReference type="Proteomes" id="UP000094580">
    <property type="component" value="Unassembled WGS sequence"/>
</dbReference>
<sequence length="260" mass="30045">MYVIKTESIKLYYDRLGTGEPLVLIHGLGEVKESWFKQYELANEFDLIIPDLRGHGENDLTEGISIKNFAKDVLDLMDELGIESAHILGLSMGGTVAQEMYRQAPKRCRSLILVSTFHFAPRLLGLWFIHYKELRSKIFTPQQIIEMTARTCLFSWEKESLQQFKQYYRPNPEGFDRSMRACFKVDNRELLPNIKVPTLIIGGQYDPITPVWLQLVMHKSIPNSKLVIFKNTGHVTKMEAAEKFNHTISSFLNKHEPVKI</sequence>
<dbReference type="PANTHER" id="PTHR43798">
    <property type="entry name" value="MONOACYLGLYCEROL LIPASE"/>
    <property type="match status" value="1"/>
</dbReference>
<gene>
    <name evidence="3" type="ORF">BED47_01385</name>
</gene>
<dbReference type="GO" id="GO:0016787">
    <property type="term" value="F:hydrolase activity"/>
    <property type="evidence" value="ECO:0007669"/>
    <property type="project" value="UniProtKB-KW"/>
</dbReference>
<dbReference type="SUPFAM" id="SSF53474">
    <property type="entry name" value="alpha/beta-Hydrolases"/>
    <property type="match status" value="1"/>
</dbReference>
<dbReference type="InterPro" id="IPR029058">
    <property type="entry name" value="AB_hydrolase_fold"/>
</dbReference>
<comment type="caution">
    <text evidence="3">The sequence shown here is derived from an EMBL/GenBank/DDBJ whole genome shotgun (WGS) entry which is preliminary data.</text>
</comment>
<feature type="domain" description="AB hydrolase-1" evidence="2">
    <location>
        <begin position="21"/>
        <end position="240"/>
    </location>
</feature>
<evidence type="ECO:0000313" key="4">
    <source>
        <dbReference type="Proteomes" id="UP000094580"/>
    </source>
</evidence>
<accession>A0ABX2ZXD2</accession>
<organism evidence="3 4">
    <name type="scientific">Gottfriedia luciferensis</name>
    <dbReference type="NCBI Taxonomy" id="178774"/>
    <lineage>
        <taxon>Bacteria</taxon>
        <taxon>Bacillati</taxon>
        <taxon>Bacillota</taxon>
        <taxon>Bacilli</taxon>
        <taxon>Bacillales</taxon>
        <taxon>Bacillaceae</taxon>
        <taxon>Gottfriedia</taxon>
    </lineage>
</organism>
<dbReference type="InterPro" id="IPR000073">
    <property type="entry name" value="AB_hydrolase_1"/>
</dbReference>
<evidence type="ECO:0000256" key="1">
    <source>
        <dbReference type="ARBA" id="ARBA00022801"/>
    </source>
</evidence>
<dbReference type="Gene3D" id="3.40.50.1820">
    <property type="entry name" value="alpha/beta hydrolase"/>
    <property type="match status" value="1"/>
</dbReference>
<reference evidence="3 4" key="1">
    <citation type="submission" date="2016-07" db="EMBL/GenBank/DDBJ databases">
        <authorList>
            <person name="Townsley L."/>
            <person name="Shank E.A."/>
        </authorList>
    </citation>
    <scope>NUCLEOTIDE SEQUENCE [LARGE SCALE GENOMIC DNA]</scope>
    <source>
        <strain evidence="3 4">CH01</strain>
    </source>
</reference>
<dbReference type="PRINTS" id="PR00111">
    <property type="entry name" value="ABHYDROLASE"/>
</dbReference>
<keyword evidence="1 3" id="KW-0378">Hydrolase</keyword>
<proteinExistence type="predicted"/>
<name>A0ABX2ZXD2_9BACI</name>
<evidence type="ECO:0000313" key="3">
    <source>
        <dbReference type="EMBL" id="ODG93851.1"/>
    </source>
</evidence>
<keyword evidence="4" id="KW-1185">Reference proteome</keyword>